<feature type="region of interest" description="Disordered" evidence="2">
    <location>
        <begin position="1"/>
        <end position="23"/>
    </location>
</feature>
<gene>
    <name evidence="3" type="ORF">TSPGSL018_4024</name>
</gene>
<dbReference type="PANTHER" id="PTHR46917:SF1">
    <property type="entry name" value="MORN REPEAT-CONTAINING PROTEIN 2"/>
    <property type="match status" value="1"/>
</dbReference>
<dbReference type="SUPFAM" id="SSF82185">
    <property type="entry name" value="Histone H3 K4-specific methyltransferase SET7/9 N-terminal domain"/>
    <property type="match status" value="1"/>
</dbReference>
<evidence type="ECO:0000313" key="3">
    <source>
        <dbReference type="EMBL" id="JAC83160.1"/>
    </source>
</evidence>
<proteinExistence type="predicted"/>
<dbReference type="SMART" id="SM00698">
    <property type="entry name" value="MORN"/>
    <property type="match status" value="3"/>
</dbReference>
<dbReference type="InterPro" id="IPR003409">
    <property type="entry name" value="MORN"/>
</dbReference>
<name>A0A061SJW1_9CHLO</name>
<dbReference type="Gene3D" id="2.20.110.10">
    <property type="entry name" value="Histone H3 K4-specific methyltransferase SET7/9 N-terminal domain"/>
    <property type="match status" value="2"/>
</dbReference>
<evidence type="ECO:0000256" key="1">
    <source>
        <dbReference type="ARBA" id="ARBA00022737"/>
    </source>
</evidence>
<accession>A0A061SJW1</accession>
<dbReference type="GO" id="GO:0016020">
    <property type="term" value="C:membrane"/>
    <property type="evidence" value="ECO:0007669"/>
    <property type="project" value="UniProtKB-ARBA"/>
</dbReference>
<dbReference type="FunFam" id="2.20.110.10:FF:000025">
    <property type="entry name" value="MORN repeat, putative"/>
    <property type="match status" value="1"/>
</dbReference>
<reference evidence="3" key="1">
    <citation type="submission" date="2014-05" db="EMBL/GenBank/DDBJ databases">
        <title>The transcriptome of the halophilic microalga Tetraselmis sp. GSL018 isolated from the Great Salt Lake, Utah.</title>
        <authorList>
            <person name="Jinkerson R.E."/>
            <person name="D'Adamo S."/>
            <person name="Posewitz M.C."/>
        </authorList>
    </citation>
    <scope>NUCLEOTIDE SEQUENCE</scope>
    <source>
        <strain evidence="3">GSL018</strain>
    </source>
</reference>
<sequence length="162" mass="17864">MAPKKGAKKQAEEPEEPPAPLVGKFYYKTGATYEGEYAYKPKLDESGQPIPPADGEPPPPKIRQGKGEYVEPGGNTYNGEWKDDKCHGKGIFKFVSGATYEGDWIENKYHGRGTYTFPDGSKYEGELENNAFHGQGVYTDKEGHQWSGHFFNGSGPGLVNLL</sequence>
<dbReference type="Pfam" id="PF02493">
    <property type="entry name" value="MORN"/>
    <property type="match status" value="3"/>
</dbReference>
<organism evidence="3">
    <name type="scientific">Tetraselmis sp. GSL018</name>
    <dbReference type="NCBI Taxonomy" id="582737"/>
    <lineage>
        <taxon>Eukaryota</taxon>
        <taxon>Viridiplantae</taxon>
        <taxon>Chlorophyta</taxon>
        <taxon>core chlorophytes</taxon>
        <taxon>Chlorodendrophyceae</taxon>
        <taxon>Chlorodendrales</taxon>
        <taxon>Chlorodendraceae</taxon>
        <taxon>Tetraselmis</taxon>
    </lineage>
</organism>
<dbReference type="InterPro" id="IPR052849">
    <property type="entry name" value="MORN_repeat_protein"/>
</dbReference>
<keyword evidence="1" id="KW-0677">Repeat</keyword>
<evidence type="ECO:0000256" key="2">
    <source>
        <dbReference type="SAM" id="MobiDB-lite"/>
    </source>
</evidence>
<protein>
    <submittedName>
        <fullName evidence="3">Morn repeat-containing protein 2</fullName>
    </submittedName>
</protein>
<dbReference type="PANTHER" id="PTHR46917">
    <property type="entry name" value="MORN REPEAT-CONTAINING PROTEIN 2"/>
    <property type="match status" value="1"/>
</dbReference>
<dbReference type="EMBL" id="GBEZ01001849">
    <property type="protein sequence ID" value="JAC83160.1"/>
    <property type="molecule type" value="Transcribed_RNA"/>
</dbReference>
<feature type="compositionally biased region" description="Pro residues" evidence="2">
    <location>
        <begin position="49"/>
        <end position="61"/>
    </location>
</feature>
<feature type="region of interest" description="Disordered" evidence="2">
    <location>
        <begin position="38"/>
        <end position="76"/>
    </location>
</feature>
<dbReference type="AlphaFoldDB" id="A0A061SJW1"/>